<dbReference type="InterPro" id="IPR015940">
    <property type="entry name" value="UBA"/>
</dbReference>
<dbReference type="SUPFAM" id="SSF143503">
    <property type="entry name" value="PUG domain-like"/>
    <property type="match status" value="1"/>
</dbReference>
<dbReference type="Pfam" id="PF00085">
    <property type="entry name" value="Thioredoxin"/>
    <property type="match status" value="1"/>
</dbReference>
<dbReference type="GO" id="GO:0031397">
    <property type="term" value="P:negative regulation of protein ubiquitination"/>
    <property type="evidence" value="ECO:0007669"/>
    <property type="project" value="TreeGrafter"/>
</dbReference>
<keyword evidence="1" id="KW-0863">Zinc-finger</keyword>
<dbReference type="GO" id="GO:0005737">
    <property type="term" value="C:cytoplasm"/>
    <property type="evidence" value="ECO:0007669"/>
    <property type="project" value="TreeGrafter"/>
</dbReference>
<accession>A0A7S4EJW9</accession>
<dbReference type="Pfam" id="PF09409">
    <property type="entry name" value="PUB"/>
    <property type="match status" value="1"/>
</dbReference>
<dbReference type="InterPro" id="IPR013766">
    <property type="entry name" value="Thioredoxin_domain"/>
</dbReference>
<dbReference type="InterPro" id="IPR036339">
    <property type="entry name" value="PUB-like_dom_sf"/>
</dbReference>
<dbReference type="EMBL" id="HBIX01016008">
    <property type="protein sequence ID" value="CAE0718855.1"/>
    <property type="molecule type" value="Transcribed_RNA"/>
</dbReference>
<dbReference type="PROSITE" id="PS51352">
    <property type="entry name" value="THIOREDOXIN_2"/>
    <property type="match status" value="1"/>
</dbReference>
<dbReference type="GO" id="GO:0005634">
    <property type="term" value="C:nucleus"/>
    <property type="evidence" value="ECO:0007669"/>
    <property type="project" value="TreeGrafter"/>
</dbReference>
<reference evidence="5" key="1">
    <citation type="submission" date="2021-01" db="EMBL/GenBank/DDBJ databases">
        <authorList>
            <person name="Corre E."/>
            <person name="Pelletier E."/>
            <person name="Niang G."/>
            <person name="Scheremetjew M."/>
            <person name="Finn R."/>
            <person name="Kale V."/>
            <person name="Holt S."/>
            <person name="Cochrane G."/>
            <person name="Meng A."/>
            <person name="Brown T."/>
            <person name="Cohen L."/>
        </authorList>
    </citation>
    <scope>NUCLEOTIDE SEQUENCE</scope>
    <source>
        <strain evidence="5">10249 10 AB</strain>
    </source>
</reference>
<keyword evidence="1" id="KW-0862">Zinc</keyword>
<dbReference type="InterPro" id="IPR009060">
    <property type="entry name" value="UBA-like_sf"/>
</dbReference>
<evidence type="ECO:0008006" key="6">
    <source>
        <dbReference type="Google" id="ProtNLM"/>
    </source>
</evidence>
<feature type="domain" description="C2H2-type" evidence="3">
    <location>
        <begin position="288"/>
        <end position="317"/>
    </location>
</feature>
<dbReference type="GO" id="GO:0036435">
    <property type="term" value="F:K48-linked polyubiquitin modification-dependent protein binding"/>
    <property type="evidence" value="ECO:0007669"/>
    <property type="project" value="TreeGrafter"/>
</dbReference>
<dbReference type="AlphaFoldDB" id="A0A7S4EJW9"/>
<evidence type="ECO:0000256" key="2">
    <source>
        <dbReference type="SAM" id="MobiDB-lite"/>
    </source>
</evidence>
<dbReference type="GO" id="GO:0032435">
    <property type="term" value="P:negative regulation of proteasomal ubiquitin-dependent protein catabolic process"/>
    <property type="evidence" value="ECO:0007669"/>
    <property type="project" value="TreeGrafter"/>
</dbReference>
<dbReference type="PROSITE" id="PS00028">
    <property type="entry name" value="ZINC_FINGER_C2H2_1"/>
    <property type="match status" value="1"/>
</dbReference>
<evidence type="ECO:0000259" key="3">
    <source>
        <dbReference type="PROSITE" id="PS50157"/>
    </source>
</evidence>
<dbReference type="InterPro" id="IPR013087">
    <property type="entry name" value="Znf_C2H2_type"/>
</dbReference>
<dbReference type="GO" id="GO:1903094">
    <property type="term" value="P:negative regulation of protein K48-linked deubiquitination"/>
    <property type="evidence" value="ECO:0007669"/>
    <property type="project" value="TreeGrafter"/>
</dbReference>
<proteinExistence type="predicted"/>
<feature type="region of interest" description="Disordered" evidence="2">
    <location>
        <begin position="164"/>
        <end position="189"/>
    </location>
</feature>
<evidence type="ECO:0000259" key="4">
    <source>
        <dbReference type="PROSITE" id="PS51352"/>
    </source>
</evidence>
<dbReference type="SUPFAM" id="SSF46934">
    <property type="entry name" value="UBA-like"/>
    <property type="match status" value="1"/>
</dbReference>
<dbReference type="PANTHER" id="PTHR46340:SF1">
    <property type="entry name" value="UBX DOMAIN-CONTAINING PROTEIN 1"/>
    <property type="match status" value="1"/>
</dbReference>
<dbReference type="CDD" id="cd02947">
    <property type="entry name" value="TRX_family"/>
    <property type="match status" value="1"/>
</dbReference>
<dbReference type="GO" id="GO:0008270">
    <property type="term" value="F:zinc ion binding"/>
    <property type="evidence" value="ECO:0007669"/>
    <property type="project" value="UniProtKB-KW"/>
</dbReference>
<name>A0A7S4EJW9_9STRA</name>
<organism evidence="5">
    <name type="scientific">Pseudo-nitzschia australis</name>
    <dbReference type="NCBI Taxonomy" id="44445"/>
    <lineage>
        <taxon>Eukaryota</taxon>
        <taxon>Sar</taxon>
        <taxon>Stramenopiles</taxon>
        <taxon>Ochrophyta</taxon>
        <taxon>Bacillariophyta</taxon>
        <taxon>Bacillariophyceae</taxon>
        <taxon>Bacillariophycidae</taxon>
        <taxon>Bacillariales</taxon>
        <taxon>Bacillariaceae</taxon>
        <taxon>Pseudo-nitzschia</taxon>
    </lineage>
</organism>
<evidence type="ECO:0000256" key="1">
    <source>
        <dbReference type="PROSITE-ProRule" id="PRU00042"/>
    </source>
</evidence>
<feature type="region of interest" description="Disordered" evidence="2">
    <location>
        <begin position="346"/>
        <end position="399"/>
    </location>
</feature>
<dbReference type="SMART" id="SM00580">
    <property type="entry name" value="PUG"/>
    <property type="match status" value="1"/>
</dbReference>
<evidence type="ECO:0000313" key="5">
    <source>
        <dbReference type="EMBL" id="CAE0718855.1"/>
    </source>
</evidence>
<dbReference type="CDD" id="cd09212">
    <property type="entry name" value="PUB"/>
    <property type="match status" value="1"/>
</dbReference>
<keyword evidence="1" id="KW-0479">Metal-binding</keyword>
<gene>
    <name evidence="5" type="ORF">PAUS00366_LOCUS11609</name>
</gene>
<dbReference type="InterPro" id="IPR036249">
    <property type="entry name" value="Thioredoxin-like_sf"/>
</dbReference>
<dbReference type="Pfam" id="PF22562">
    <property type="entry name" value="UBA_7"/>
    <property type="match status" value="1"/>
</dbReference>
<sequence>MTLIELGTADELKSFVENNAVGVVTFSAHWCGPCKASKPQLEQLAKECGGKVPVSIVHESDIGDYLHTFNVRAFPTYVLFFKGTEARRVEGVNLQGVKSMIEAYADKAGVSVSMPEVGGNTLGGSHTAAEARALRLAKLGGGGGSATTATATATDLVAPMETEDSKPAAAAAADAAISTDDGKDDVKDEDDAMTDATTDAVGKIATDKKNPVDDLDPEAIKSLTEEMGFSIIRAQKGLLYSSGKTLECAIEWLMEHQDDDDIDDPIPEIATGGAATATATGTAKATSYKCNECGKILVSMADLELHANKTGHSDFEESTQVVTPLTAEEKAAKLLHIKALLKAKRAEREQAEKVDHTEREKQRRFMGKEVAQTREQMETEQRKRDARERKREKLEQKRERERIRAELEKDKRERMVNKGKLKGRLGVDGYAPSAIQYAKNADENTDEPAAQRPKTGSNSASADKIVEYIGKVASYRAGGDGGKCLKILTLLVGNAADHPGEDKYKSINMETKTYKNKVKPFLGAKNILLAIGFGLPEKNNDGTHLVLAKDADIELLKATKVKLEEALVKYG</sequence>
<dbReference type="PROSITE" id="PS50157">
    <property type="entry name" value="ZINC_FINGER_C2H2_2"/>
    <property type="match status" value="1"/>
</dbReference>
<dbReference type="PANTHER" id="PTHR46340">
    <property type="entry name" value="UBX DOMAIN-CONTAINING PROTEIN 1"/>
    <property type="match status" value="1"/>
</dbReference>
<dbReference type="Gene3D" id="1.10.8.10">
    <property type="entry name" value="DNA helicase RuvA subunit, C-terminal domain"/>
    <property type="match status" value="1"/>
</dbReference>
<protein>
    <recommendedName>
        <fullName evidence="6">C2H2-type domain-containing protein</fullName>
    </recommendedName>
</protein>
<dbReference type="Gene3D" id="3.40.30.10">
    <property type="entry name" value="Glutaredoxin"/>
    <property type="match status" value="1"/>
</dbReference>
<dbReference type="Gene3D" id="1.20.58.2190">
    <property type="match status" value="1"/>
</dbReference>
<dbReference type="PROSITE" id="PS00194">
    <property type="entry name" value="THIOREDOXIN_1"/>
    <property type="match status" value="1"/>
</dbReference>
<feature type="domain" description="Thioredoxin" evidence="4">
    <location>
        <begin position="1"/>
        <end position="106"/>
    </location>
</feature>
<dbReference type="SUPFAM" id="SSF52833">
    <property type="entry name" value="Thioredoxin-like"/>
    <property type="match status" value="1"/>
</dbReference>
<dbReference type="InterPro" id="IPR018997">
    <property type="entry name" value="PUB_domain"/>
</dbReference>
<feature type="region of interest" description="Disordered" evidence="2">
    <location>
        <begin position="441"/>
        <end position="460"/>
    </location>
</feature>
<dbReference type="InterPro" id="IPR017937">
    <property type="entry name" value="Thioredoxin_CS"/>
</dbReference>